<name>A0A0N7KC11_9CAUD</name>
<dbReference type="Proteomes" id="UP000223044">
    <property type="component" value="Segment"/>
</dbReference>
<reference evidence="1 2" key="1">
    <citation type="journal article" date="2016" name="Genome Announc.">
        <title>Genome Sequence of Pectobacterium carotovorum Phage PPWS1, Isolated from Japanese Horseradish [Eutrema japonicum (Miq.) Koidz] Showing Soft-Rot Symptoms.</title>
        <authorList>
            <person name="Hirata H."/>
            <person name="Kashihara M."/>
            <person name="Horiike T."/>
            <person name="Suzuki T."/>
            <person name="Dohra H."/>
            <person name="Netsu O."/>
            <person name="Tsuyumu S."/>
        </authorList>
    </citation>
    <scope>NUCLEOTIDE SEQUENCE [LARGE SCALE GENOMIC DNA]</scope>
</reference>
<accession>A0A0N7KC11</accession>
<dbReference type="EMBL" id="LC063634">
    <property type="protein sequence ID" value="BAS69519.1"/>
    <property type="molecule type" value="Genomic_DNA"/>
</dbReference>
<dbReference type="RefSeq" id="YP_009785634.1">
    <property type="nucleotide sequence ID" value="NC_047758.1"/>
</dbReference>
<organism evidence="1 2">
    <name type="scientific">Pectobacterium phage PPWS1</name>
    <dbReference type="NCBI Taxonomy" id="1685500"/>
    <lineage>
        <taxon>Viruses</taxon>
        <taxon>Duplodnaviria</taxon>
        <taxon>Heunggongvirae</taxon>
        <taxon>Uroviricota</taxon>
        <taxon>Caudoviricetes</taxon>
        <taxon>Autographivirales</taxon>
        <taxon>Autoscriptoviridae</taxon>
        <taxon>Corkvirinae</taxon>
        <taxon>Kotilavirus</taxon>
        <taxon>Kotilavirus PPWS1</taxon>
    </lineage>
</organism>
<evidence type="ECO:0000313" key="2">
    <source>
        <dbReference type="Proteomes" id="UP000223044"/>
    </source>
</evidence>
<protein>
    <submittedName>
        <fullName evidence="1">Uncharacterized protein</fullName>
    </submittedName>
</protein>
<dbReference type="KEGG" id="vg:54975705"/>
<sequence length="54" mass="6324">MRVPRHLMKNARKGMLIMEMYGCPADAAHRITMNVLRIWYDKHKQEGAPNSVQK</sequence>
<evidence type="ECO:0000313" key="1">
    <source>
        <dbReference type="EMBL" id="BAS69519.1"/>
    </source>
</evidence>
<keyword evidence="2" id="KW-1185">Reference proteome</keyword>
<proteinExistence type="predicted"/>
<dbReference type="GeneID" id="54975705"/>